<sequence>MTDSEQIQSVIPQTAEEATPPEFQETIGGSSSGATTTTVESIGLQLDSGYILKTPLKATTVEDTIVSFAAVGSPQYQDKVAFVYDDLETSPIIKTNKTTTCRDSGDLIKLGDELRYKKFTDKMTEMKEMMKQMLEHSQSQPNTQQIANELWNSVQSILQAQRNLAEINHNTHMELIRNMVDARYKVTQADIEAIREQLVKFTSSALQQSFMMMKTEEDDAKKGDKDSLRKTGHQMLSEKRLKESPKCSMILQ</sequence>
<reference evidence="2" key="1">
    <citation type="journal article" date="2017" name="Nature">
        <title>The sunflower genome provides insights into oil metabolism, flowering and Asterid evolution.</title>
        <authorList>
            <person name="Badouin H."/>
            <person name="Gouzy J."/>
            <person name="Grassa C.J."/>
            <person name="Murat F."/>
            <person name="Staton S.E."/>
            <person name="Cottret L."/>
            <person name="Lelandais-Briere C."/>
            <person name="Owens G.L."/>
            <person name="Carrere S."/>
            <person name="Mayjonade B."/>
            <person name="Legrand L."/>
            <person name="Gill N."/>
            <person name="Kane N.C."/>
            <person name="Bowers J.E."/>
            <person name="Hubner S."/>
            <person name="Bellec A."/>
            <person name="Berard A."/>
            <person name="Berges H."/>
            <person name="Blanchet N."/>
            <person name="Boniface M.C."/>
            <person name="Brunel D."/>
            <person name="Catrice O."/>
            <person name="Chaidir N."/>
            <person name="Claudel C."/>
            <person name="Donnadieu C."/>
            <person name="Faraut T."/>
            <person name="Fievet G."/>
            <person name="Helmstetter N."/>
            <person name="King M."/>
            <person name="Knapp S.J."/>
            <person name="Lai Z."/>
            <person name="Le Paslier M.C."/>
            <person name="Lippi Y."/>
            <person name="Lorenzon L."/>
            <person name="Mandel J.R."/>
            <person name="Marage G."/>
            <person name="Marchand G."/>
            <person name="Marquand E."/>
            <person name="Bret-Mestries E."/>
            <person name="Morien E."/>
            <person name="Nambeesan S."/>
            <person name="Nguyen T."/>
            <person name="Pegot-Espagnet P."/>
            <person name="Pouilly N."/>
            <person name="Raftis F."/>
            <person name="Sallet E."/>
            <person name="Schiex T."/>
            <person name="Thomas J."/>
            <person name="Vandecasteele C."/>
            <person name="Vares D."/>
            <person name="Vear F."/>
            <person name="Vautrin S."/>
            <person name="Crespi M."/>
            <person name="Mangin B."/>
            <person name="Burke J.M."/>
            <person name="Salse J."/>
            <person name="Munos S."/>
            <person name="Vincourt P."/>
            <person name="Rieseberg L.H."/>
            <person name="Langlade N.B."/>
        </authorList>
    </citation>
    <scope>NUCLEOTIDE SEQUENCE</scope>
    <source>
        <tissue evidence="2">Leaves</tissue>
    </source>
</reference>
<dbReference type="Proteomes" id="UP000215914">
    <property type="component" value="Unassembled WGS sequence"/>
</dbReference>
<dbReference type="AlphaFoldDB" id="A0A9K3GZ75"/>
<name>A0A9K3GZ75_HELAN</name>
<proteinExistence type="predicted"/>
<reference evidence="2" key="2">
    <citation type="submission" date="2020-06" db="EMBL/GenBank/DDBJ databases">
        <title>Helianthus annuus Genome sequencing and assembly Release 2.</title>
        <authorList>
            <person name="Gouzy J."/>
            <person name="Langlade N."/>
            <person name="Munos S."/>
        </authorList>
    </citation>
    <scope>NUCLEOTIDE SEQUENCE</scope>
    <source>
        <tissue evidence="2">Leaves</tissue>
    </source>
</reference>
<keyword evidence="3" id="KW-1185">Reference proteome</keyword>
<feature type="region of interest" description="Disordered" evidence="1">
    <location>
        <begin position="215"/>
        <end position="252"/>
    </location>
</feature>
<dbReference type="Gramene" id="mRNA:HanXRQr2_Chr16g0764481">
    <property type="protein sequence ID" value="CDS:HanXRQr2_Chr16g0764481.1"/>
    <property type="gene ID" value="HanXRQr2_Chr16g0764481"/>
</dbReference>
<evidence type="ECO:0000256" key="1">
    <source>
        <dbReference type="SAM" id="MobiDB-lite"/>
    </source>
</evidence>
<feature type="compositionally biased region" description="Basic and acidic residues" evidence="1">
    <location>
        <begin position="219"/>
        <end position="229"/>
    </location>
</feature>
<dbReference type="EMBL" id="MNCJ02000331">
    <property type="protein sequence ID" value="KAF5761382.1"/>
    <property type="molecule type" value="Genomic_DNA"/>
</dbReference>
<evidence type="ECO:0000313" key="3">
    <source>
        <dbReference type="Proteomes" id="UP000215914"/>
    </source>
</evidence>
<feature type="region of interest" description="Disordered" evidence="1">
    <location>
        <begin position="1"/>
        <end position="35"/>
    </location>
</feature>
<gene>
    <name evidence="2" type="ORF">HanXRQr2_Chr16g0764481</name>
</gene>
<protein>
    <submittedName>
        <fullName evidence="2">Uncharacterized protein</fullName>
    </submittedName>
</protein>
<comment type="caution">
    <text evidence="2">The sequence shown here is derived from an EMBL/GenBank/DDBJ whole genome shotgun (WGS) entry which is preliminary data.</text>
</comment>
<accession>A0A9K3GZ75</accession>
<evidence type="ECO:0000313" key="2">
    <source>
        <dbReference type="EMBL" id="KAF5761382.1"/>
    </source>
</evidence>
<feature type="compositionally biased region" description="Low complexity" evidence="1">
    <location>
        <begin position="26"/>
        <end position="35"/>
    </location>
</feature>
<organism evidence="2 3">
    <name type="scientific">Helianthus annuus</name>
    <name type="common">Common sunflower</name>
    <dbReference type="NCBI Taxonomy" id="4232"/>
    <lineage>
        <taxon>Eukaryota</taxon>
        <taxon>Viridiplantae</taxon>
        <taxon>Streptophyta</taxon>
        <taxon>Embryophyta</taxon>
        <taxon>Tracheophyta</taxon>
        <taxon>Spermatophyta</taxon>
        <taxon>Magnoliopsida</taxon>
        <taxon>eudicotyledons</taxon>
        <taxon>Gunneridae</taxon>
        <taxon>Pentapetalae</taxon>
        <taxon>asterids</taxon>
        <taxon>campanulids</taxon>
        <taxon>Asterales</taxon>
        <taxon>Asteraceae</taxon>
        <taxon>Asteroideae</taxon>
        <taxon>Heliantheae alliance</taxon>
        <taxon>Heliantheae</taxon>
        <taxon>Helianthus</taxon>
    </lineage>
</organism>
<feature type="compositionally biased region" description="Basic and acidic residues" evidence="1">
    <location>
        <begin position="236"/>
        <end position="245"/>
    </location>
</feature>
<feature type="compositionally biased region" description="Polar residues" evidence="1">
    <location>
        <begin position="1"/>
        <end position="12"/>
    </location>
</feature>